<dbReference type="AlphaFoldDB" id="A0A5M3W3R5"/>
<sequence>MSLVIKAVLLTGGLGAGKTAVATEIGEILHESGVPYAVIDLDWLCWCGPSMDVHGLLETNLAAVWHNYQAAGIRHLVLARALLKPGHLAAVRRALPGVSITVVRLTAAPERIRQRLRSRDSGATLAGHLSEMDEFTAQVERAALEDHIVMNDDRPIHEVAKQVLSLVG</sequence>
<evidence type="ECO:0000313" key="2">
    <source>
        <dbReference type="Proteomes" id="UP000334990"/>
    </source>
</evidence>
<dbReference type="EMBL" id="BLAD01000053">
    <property type="protein sequence ID" value="GES01771.1"/>
    <property type="molecule type" value="Genomic_DNA"/>
</dbReference>
<organism evidence="1 2">
    <name type="scientific">Acrocarpospora corrugata</name>
    <dbReference type="NCBI Taxonomy" id="35763"/>
    <lineage>
        <taxon>Bacteria</taxon>
        <taxon>Bacillati</taxon>
        <taxon>Actinomycetota</taxon>
        <taxon>Actinomycetes</taxon>
        <taxon>Streptosporangiales</taxon>
        <taxon>Streptosporangiaceae</taxon>
        <taxon>Acrocarpospora</taxon>
    </lineage>
</organism>
<dbReference type="Gene3D" id="3.40.50.300">
    <property type="entry name" value="P-loop containing nucleotide triphosphate hydrolases"/>
    <property type="match status" value="1"/>
</dbReference>
<name>A0A5M3W3R5_9ACTN</name>
<dbReference type="OrthoDB" id="7889077at2"/>
<comment type="caution">
    <text evidence="1">The sequence shown here is derived from an EMBL/GenBank/DDBJ whole genome shotgun (WGS) entry which is preliminary data.</text>
</comment>
<keyword evidence="2" id="KW-1185">Reference proteome</keyword>
<proteinExistence type="predicted"/>
<protein>
    <submittedName>
        <fullName evidence="1">Uncharacterized protein</fullName>
    </submittedName>
</protein>
<dbReference type="SUPFAM" id="SSF52540">
    <property type="entry name" value="P-loop containing nucleoside triphosphate hydrolases"/>
    <property type="match status" value="1"/>
</dbReference>
<dbReference type="Proteomes" id="UP000334990">
    <property type="component" value="Unassembled WGS sequence"/>
</dbReference>
<dbReference type="RefSeq" id="WP_155338038.1">
    <property type="nucleotide sequence ID" value="NZ_BAAABN010000030.1"/>
</dbReference>
<accession>A0A5M3W3R5</accession>
<evidence type="ECO:0000313" key="1">
    <source>
        <dbReference type="EMBL" id="GES01771.1"/>
    </source>
</evidence>
<gene>
    <name evidence="1" type="ORF">Acor_38350</name>
</gene>
<dbReference type="InterPro" id="IPR027417">
    <property type="entry name" value="P-loop_NTPase"/>
</dbReference>
<reference evidence="1 2" key="1">
    <citation type="submission" date="2019-10" db="EMBL/GenBank/DDBJ databases">
        <title>Whole genome shotgun sequence of Acrocarpospora corrugata NBRC 13972.</title>
        <authorList>
            <person name="Ichikawa N."/>
            <person name="Kimura A."/>
            <person name="Kitahashi Y."/>
            <person name="Komaki H."/>
            <person name="Oguchi A."/>
        </authorList>
    </citation>
    <scope>NUCLEOTIDE SEQUENCE [LARGE SCALE GENOMIC DNA]</scope>
    <source>
        <strain evidence="1 2">NBRC 13972</strain>
    </source>
</reference>